<dbReference type="EMBL" id="JANPWB010000008">
    <property type="protein sequence ID" value="KAJ1164722.1"/>
    <property type="molecule type" value="Genomic_DNA"/>
</dbReference>
<accession>A0AAV7SKV0</accession>
<reference evidence="2" key="1">
    <citation type="journal article" date="2022" name="bioRxiv">
        <title>Sequencing and chromosome-scale assembly of the giantPleurodeles waltlgenome.</title>
        <authorList>
            <person name="Brown T."/>
            <person name="Elewa A."/>
            <person name="Iarovenko S."/>
            <person name="Subramanian E."/>
            <person name="Araus A.J."/>
            <person name="Petzold A."/>
            <person name="Susuki M."/>
            <person name="Suzuki K.-i.T."/>
            <person name="Hayashi T."/>
            <person name="Toyoda A."/>
            <person name="Oliveira C."/>
            <person name="Osipova E."/>
            <person name="Leigh N.D."/>
            <person name="Simon A."/>
            <person name="Yun M.H."/>
        </authorList>
    </citation>
    <scope>NUCLEOTIDE SEQUENCE</scope>
    <source>
        <strain evidence="2">20211129_DDA</strain>
        <tissue evidence="2">Liver</tissue>
    </source>
</reference>
<comment type="caution">
    <text evidence="2">The sequence shown here is derived from an EMBL/GenBank/DDBJ whole genome shotgun (WGS) entry which is preliminary data.</text>
</comment>
<evidence type="ECO:0000313" key="3">
    <source>
        <dbReference type="Proteomes" id="UP001066276"/>
    </source>
</evidence>
<dbReference type="Proteomes" id="UP001066276">
    <property type="component" value="Chromosome 4_2"/>
</dbReference>
<name>A0AAV7SKV0_PLEWA</name>
<evidence type="ECO:0000256" key="1">
    <source>
        <dbReference type="SAM" id="MobiDB-lite"/>
    </source>
</evidence>
<evidence type="ECO:0000313" key="2">
    <source>
        <dbReference type="EMBL" id="KAJ1164722.1"/>
    </source>
</evidence>
<gene>
    <name evidence="2" type="ORF">NDU88_005156</name>
</gene>
<dbReference type="AlphaFoldDB" id="A0AAV7SKV0"/>
<feature type="region of interest" description="Disordered" evidence="1">
    <location>
        <begin position="1"/>
        <end position="74"/>
    </location>
</feature>
<organism evidence="2 3">
    <name type="scientific">Pleurodeles waltl</name>
    <name type="common">Iberian ribbed newt</name>
    <dbReference type="NCBI Taxonomy" id="8319"/>
    <lineage>
        <taxon>Eukaryota</taxon>
        <taxon>Metazoa</taxon>
        <taxon>Chordata</taxon>
        <taxon>Craniata</taxon>
        <taxon>Vertebrata</taxon>
        <taxon>Euteleostomi</taxon>
        <taxon>Amphibia</taxon>
        <taxon>Batrachia</taxon>
        <taxon>Caudata</taxon>
        <taxon>Salamandroidea</taxon>
        <taxon>Salamandridae</taxon>
        <taxon>Pleurodelinae</taxon>
        <taxon>Pleurodeles</taxon>
    </lineage>
</organism>
<proteinExistence type="predicted"/>
<sequence>MPSSPKHEEAQMCTATRSAPRRSRSRALGTTQQDDMGPSSARPTRLPHLEADKYRKHPSGKGGSDRGRGYLPLPSSPEAACRHLKLMAKIQIEIECTQVRVLSVPTDDPL</sequence>
<keyword evidence="3" id="KW-1185">Reference proteome</keyword>
<feature type="compositionally biased region" description="Basic and acidic residues" evidence="1">
    <location>
        <begin position="1"/>
        <end position="10"/>
    </location>
</feature>
<protein>
    <submittedName>
        <fullName evidence="2">Uncharacterized protein</fullName>
    </submittedName>
</protein>